<keyword evidence="3" id="KW-1185">Reference proteome</keyword>
<dbReference type="EMBL" id="OK499978">
    <property type="protein sequence ID" value="UGO49346.1"/>
    <property type="molecule type" value="Genomic_DNA"/>
</dbReference>
<reference evidence="2 3" key="1">
    <citation type="submission" date="2021-10" db="EMBL/GenBank/DDBJ databases">
        <authorList>
            <person name="Findley J."/>
            <person name="Arens D."/>
            <person name="Edvalson L."/>
            <person name="Sharman N."/>
            <person name="Grose J.H."/>
        </authorList>
    </citation>
    <scope>NUCLEOTIDE SEQUENCE [LARGE SCALE GENOMIC DNA]</scope>
</reference>
<evidence type="ECO:0000313" key="2">
    <source>
        <dbReference type="EMBL" id="UGO49346.1"/>
    </source>
</evidence>
<dbReference type="Proteomes" id="UP000828100">
    <property type="component" value="Segment"/>
</dbReference>
<dbReference type="InterPro" id="IPR007539">
    <property type="entry name" value="DUF551"/>
</dbReference>
<evidence type="ECO:0000313" key="3">
    <source>
        <dbReference type="Proteomes" id="UP000828100"/>
    </source>
</evidence>
<proteinExistence type="predicted"/>
<dbReference type="Pfam" id="PF04448">
    <property type="entry name" value="DUF551"/>
    <property type="match status" value="1"/>
</dbReference>
<organism evidence="2 3">
    <name type="scientific">Klebsiella phage vB_KpnM_JustaPhage</name>
    <dbReference type="NCBI Taxonomy" id="2894801"/>
    <lineage>
        <taxon>Viruses</taxon>
        <taxon>Duplodnaviria</taxon>
        <taxon>Heunggongvirae</taxon>
        <taxon>Uroviricota</taxon>
        <taxon>Caudoviricetes</taxon>
        <taxon>Jameshumphriesvirinae</taxon>
        <taxon>Sircambvirus</taxon>
        <taxon>Sircambvirus justaphage</taxon>
    </lineage>
</organism>
<feature type="domain" description="DUF551" evidence="1">
    <location>
        <begin position="4"/>
        <end position="72"/>
    </location>
</feature>
<evidence type="ECO:0000259" key="1">
    <source>
        <dbReference type="Pfam" id="PF04448"/>
    </source>
</evidence>
<gene>
    <name evidence="2" type="ORF">JUSTAPHAGE_9</name>
</gene>
<protein>
    <submittedName>
        <fullName evidence="2">DUF551 domain-containing protein</fullName>
    </submittedName>
</protein>
<accession>A0AAE8YSW1</accession>
<sequence length="73" mass="8317">MANWIKCSERMPLEMSDEEVGSVTVIVTDGAIVGVCDCQQGYLPYPWVEWSNYGDIDAKYITHWQPLPEPPQE</sequence>
<name>A0AAE8YSW1_9CAUD</name>